<dbReference type="PANTHER" id="PTHR30469">
    <property type="entry name" value="MULTIDRUG RESISTANCE PROTEIN MDTA"/>
    <property type="match status" value="1"/>
</dbReference>
<dbReference type="GO" id="GO:0015562">
    <property type="term" value="F:efflux transmembrane transporter activity"/>
    <property type="evidence" value="ECO:0007669"/>
    <property type="project" value="TreeGrafter"/>
</dbReference>
<organism evidence="4 5">
    <name type="scientific">Oceanicoccus sagamiensis</name>
    <dbReference type="NCBI Taxonomy" id="716816"/>
    <lineage>
        <taxon>Bacteria</taxon>
        <taxon>Pseudomonadati</taxon>
        <taxon>Pseudomonadota</taxon>
        <taxon>Gammaproteobacteria</taxon>
        <taxon>Cellvibrionales</taxon>
        <taxon>Spongiibacteraceae</taxon>
        <taxon>Oceanicoccus</taxon>
    </lineage>
</organism>
<evidence type="ECO:0000256" key="3">
    <source>
        <dbReference type="SAM" id="MobiDB-lite"/>
    </source>
</evidence>
<dbReference type="GO" id="GO:1990281">
    <property type="term" value="C:efflux pump complex"/>
    <property type="evidence" value="ECO:0007669"/>
    <property type="project" value="TreeGrafter"/>
</dbReference>
<evidence type="ECO:0000313" key="4">
    <source>
        <dbReference type="EMBL" id="ARN74909.1"/>
    </source>
</evidence>
<dbReference type="Gene3D" id="2.40.420.20">
    <property type="match status" value="1"/>
</dbReference>
<dbReference type="KEGG" id="osg:BST96_12755"/>
<evidence type="ECO:0000256" key="1">
    <source>
        <dbReference type="ARBA" id="ARBA00009477"/>
    </source>
</evidence>
<keyword evidence="5" id="KW-1185">Reference proteome</keyword>
<dbReference type="InterPro" id="IPR006143">
    <property type="entry name" value="RND_pump_MFP"/>
</dbReference>
<feature type="compositionally biased region" description="Polar residues" evidence="3">
    <location>
        <begin position="351"/>
        <end position="371"/>
    </location>
</feature>
<dbReference type="Gene3D" id="2.40.30.170">
    <property type="match status" value="1"/>
</dbReference>
<feature type="coiled-coil region" evidence="2">
    <location>
        <begin position="33"/>
        <end position="60"/>
    </location>
</feature>
<feature type="coiled-coil region" evidence="2">
    <location>
        <begin position="88"/>
        <end position="118"/>
    </location>
</feature>
<name>A0A1X9NHC5_9GAMM</name>
<dbReference type="STRING" id="716816.BST96_12755"/>
<dbReference type="EMBL" id="CP019343">
    <property type="protein sequence ID" value="ARN74909.1"/>
    <property type="molecule type" value="Genomic_DNA"/>
</dbReference>
<feature type="region of interest" description="Disordered" evidence="3">
    <location>
        <begin position="327"/>
        <end position="371"/>
    </location>
</feature>
<reference evidence="4 5" key="1">
    <citation type="submission" date="2016-11" db="EMBL/GenBank/DDBJ databases">
        <title>Trade-off between light-utilization and light-protection in marine flavobacteria.</title>
        <authorList>
            <person name="Kumagai Y."/>
        </authorList>
    </citation>
    <scope>NUCLEOTIDE SEQUENCE [LARGE SCALE GENOMIC DNA]</scope>
    <source>
        <strain evidence="4 5">NBRC 107125</strain>
    </source>
</reference>
<evidence type="ECO:0000313" key="5">
    <source>
        <dbReference type="Proteomes" id="UP000193450"/>
    </source>
</evidence>
<accession>A0A1X9NHC5</accession>
<evidence type="ECO:0008006" key="6">
    <source>
        <dbReference type="Google" id="ProtNLM"/>
    </source>
</evidence>
<evidence type="ECO:0000256" key="2">
    <source>
        <dbReference type="SAM" id="Coils"/>
    </source>
</evidence>
<comment type="similarity">
    <text evidence="1">Belongs to the membrane fusion protein (MFP) (TC 8.A.1) family.</text>
</comment>
<proteinExistence type="inferred from homology"/>
<dbReference type="Proteomes" id="UP000193450">
    <property type="component" value="Chromosome"/>
</dbReference>
<dbReference type="RefSeq" id="WP_169713985.1">
    <property type="nucleotide sequence ID" value="NZ_CP019343.1"/>
</dbReference>
<dbReference type="Gene3D" id="2.40.50.100">
    <property type="match status" value="1"/>
</dbReference>
<dbReference type="NCBIfam" id="TIGR01730">
    <property type="entry name" value="RND_mfp"/>
    <property type="match status" value="1"/>
</dbReference>
<keyword evidence="2" id="KW-0175">Coiled coil</keyword>
<gene>
    <name evidence="4" type="ORF">BST96_12755</name>
</gene>
<dbReference type="AlphaFoldDB" id="A0A1X9NHC5"/>
<sequence>MIAEVAGRITSVAKDFKAGGFFHKGDIILGIDQRDYLANLKRAEAAVASAKSNLASEKGRAEVAYQDWVKYKSSVQRSEAANDLALRKPQLEDARAKLESAIADLDNARDQLDRTTIRAPYDGLVRSKQVDIGQYVNVGSALAETFAIDFAELRMALPENKLHYLELPTLADRELGVHPKVDLYAEIGGTVRHWQGKVMRTEGVFDERSRVLFAVAEIDDPYGINSDHPEELRIGTFVDANIEGRLITGLITLPRHLLRAGNYVWVIDEQQRLQNRKVNILRTEGTEIYITQGLKEGELISLSNIVGAIPGTEVRISTVTATNQLLEQQTLPETSPKPAEKSLNLAPATPPTSLQDENTSDNGTVNKDQAA</sequence>
<dbReference type="PANTHER" id="PTHR30469:SF12">
    <property type="entry name" value="MULTIDRUG RESISTANCE PROTEIN MDTA"/>
    <property type="match status" value="1"/>
</dbReference>
<protein>
    <recommendedName>
        <fullName evidence="6">Efflux transporter periplasmic adaptor subunit</fullName>
    </recommendedName>
</protein>
<dbReference type="Gene3D" id="1.10.287.470">
    <property type="entry name" value="Helix hairpin bin"/>
    <property type="match status" value="1"/>
</dbReference>
<dbReference type="SUPFAM" id="SSF111369">
    <property type="entry name" value="HlyD-like secretion proteins"/>
    <property type="match status" value="1"/>
</dbReference>